<dbReference type="AlphaFoldDB" id="A0A0B7IC06"/>
<accession>A0A0B7IC06</accession>
<sequence length="213" mass="24052">MNILFLHPELSPFVGKQYRDAPCKVLFVGESHYLPSAYDNRIGAEWYSQSTASYGFTSEALAYLNTAQIICNDVIASDFKNKSHSIYRNIGNVYGEVFGKGDYRSALEFVAFSNYFLRPAEVCGGSIAVNDLDAKVSYLHLTELHKQLQPQWIIFVSKKAYETFCNVCKDTSLFNKSEVLPHPSCAWWNTPSASYGNLSGKEKLKRLLNSHHL</sequence>
<evidence type="ECO:0000313" key="2">
    <source>
        <dbReference type="Proteomes" id="UP000039370"/>
    </source>
</evidence>
<gene>
    <name evidence="1" type="ORF">CCAN11_1910002</name>
</gene>
<evidence type="ECO:0008006" key="3">
    <source>
        <dbReference type="Google" id="ProtNLM"/>
    </source>
</evidence>
<dbReference type="RefSeq" id="WP_041985725.1">
    <property type="nucleotide sequence ID" value="NZ_JBIUQU010000005.1"/>
</dbReference>
<reference evidence="2" key="1">
    <citation type="submission" date="2015-01" db="EMBL/GenBank/DDBJ databases">
        <authorList>
            <person name="MANFREDI Pablo"/>
        </authorList>
    </citation>
    <scope>NUCLEOTIDE SEQUENCE [LARGE SCALE GENOMIC DNA]</scope>
    <source>
        <strain evidence="2">Cc11</strain>
    </source>
</reference>
<name>A0A0B7IC06_9FLAO</name>
<proteinExistence type="predicted"/>
<dbReference type="EMBL" id="CDOK01000103">
    <property type="protein sequence ID" value="CEN49260.1"/>
    <property type="molecule type" value="Genomic_DNA"/>
</dbReference>
<dbReference type="Proteomes" id="UP000039370">
    <property type="component" value="Unassembled WGS sequence"/>
</dbReference>
<organism evidence="1 2">
    <name type="scientific">Capnocytophaga canimorsus</name>
    <dbReference type="NCBI Taxonomy" id="28188"/>
    <lineage>
        <taxon>Bacteria</taxon>
        <taxon>Pseudomonadati</taxon>
        <taxon>Bacteroidota</taxon>
        <taxon>Flavobacteriia</taxon>
        <taxon>Flavobacteriales</taxon>
        <taxon>Flavobacteriaceae</taxon>
        <taxon>Capnocytophaga</taxon>
    </lineage>
</organism>
<protein>
    <recommendedName>
        <fullName evidence="3">Uracil-DNA glycosylase</fullName>
    </recommendedName>
</protein>
<evidence type="ECO:0000313" key="1">
    <source>
        <dbReference type="EMBL" id="CEN49260.1"/>
    </source>
</evidence>